<name>A0A6P6YML2_DERPT</name>
<evidence type="ECO:0000256" key="5">
    <source>
        <dbReference type="ARBA" id="ARBA00022989"/>
    </source>
</evidence>
<dbReference type="Pfam" id="PF04923">
    <property type="entry name" value="Ninjurin"/>
    <property type="match status" value="1"/>
</dbReference>
<organism evidence="7 8">
    <name type="scientific">Dermatophagoides pteronyssinus</name>
    <name type="common">European house dust mite</name>
    <dbReference type="NCBI Taxonomy" id="6956"/>
    <lineage>
        <taxon>Eukaryota</taxon>
        <taxon>Metazoa</taxon>
        <taxon>Ecdysozoa</taxon>
        <taxon>Arthropoda</taxon>
        <taxon>Chelicerata</taxon>
        <taxon>Arachnida</taxon>
        <taxon>Acari</taxon>
        <taxon>Acariformes</taxon>
        <taxon>Sarcoptiformes</taxon>
        <taxon>Astigmata</taxon>
        <taxon>Psoroptidia</taxon>
        <taxon>Analgoidea</taxon>
        <taxon>Pyroglyphidae</taxon>
        <taxon>Dermatophagoidinae</taxon>
        <taxon>Dermatophagoides</taxon>
    </lineage>
</organism>
<keyword evidence="8" id="KW-0808">Transferase</keyword>
<keyword evidence="6" id="KW-0472">Membrane</keyword>
<reference evidence="8" key="1">
    <citation type="submission" date="2025-08" db="UniProtKB">
        <authorList>
            <consortium name="RefSeq"/>
        </authorList>
    </citation>
    <scope>IDENTIFICATION</scope>
    <source>
        <strain evidence="8">Airmid</strain>
    </source>
</reference>
<keyword evidence="3" id="KW-0812">Transmembrane</keyword>
<dbReference type="OrthoDB" id="6114058at2759"/>
<dbReference type="InterPro" id="IPR007007">
    <property type="entry name" value="Ninjurin"/>
</dbReference>
<proteinExistence type="inferred from homology"/>
<dbReference type="Proteomes" id="UP000515146">
    <property type="component" value="Unplaced"/>
</dbReference>
<dbReference type="GO" id="GO:0007155">
    <property type="term" value="P:cell adhesion"/>
    <property type="evidence" value="ECO:0007669"/>
    <property type="project" value="UniProtKB-KW"/>
</dbReference>
<keyword evidence="4" id="KW-0130">Cell adhesion</keyword>
<evidence type="ECO:0000313" key="8">
    <source>
        <dbReference type="RefSeq" id="XP_027206279.1"/>
    </source>
</evidence>
<dbReference type="GeneID" id="113799783"/>
<dbReference type="InParanoid" id="A0A6P6YML2"/>
<dbReference type="AlphaFoldDB" id="A0A6P6YML2"/>
<evidence type="ECO:0000256" key="3">
    <source>
        <dbReference type="ARBA" id="ARBA00022692"/>
    </source>
</evidence>
<evidence type="ECO:0000256" key="6">
    <source>
        <dbReference type="ARBA" id="ARBA00023136"/>
    </source>
</evidence>
<evidence type="ECO:0000256" key="1">
    <source>
        <dbReference type="ARBA" id="ARBA00004141"/>
    </source>
</evidence>
<comment type="similarity">
    <text evidence="2">Belongs to the ninjurin family.</text>
</comment>
<comment type="subcellular location">
    <subcellularLocation>
        <location evidence="1">Membrane</location>
        <topology evidence="1">Multi-pass membrane protein</topology>
    </subcellularLocation>
</comment>
<accession>A0A6P6YML2</accession>
<keyword evidence="8" id="KW-0418">Kinase</keyword>
<dbReference type="GO" id="GO:0016301">
    <property type="term" value="F:kinase activity"/>
    <property type="evidence" value="ECO:0007669"/>
    <property type="project" value="UniProtKB-KW"/>
</dbReference>
<dbReference type="PANTHER" id="PTHR12316">
    <property type="entry name" value="NINJURIN-RELATED"/>
    <property type="match status" value="1"/>
</dbReference>
<evidence type="ECO:0000256" key="2">
    <source>
        <dbReference type="ARBA" id="ARBA00008141"/>
    </source>
</evidence>
<evidence type="ECO:0000256" key="4">
    <source>
        <dbReference type="ARBA" id="ARBA00022889"/>
    </source>
</evidence>
<evidence type="ECO:0000313" key="7">
    <source>
        <dbReference type="Proteomes" id="UP000515146"/>
    </source>
</evidence>
<keyword evidence="5" id="KW-1133">Transmembrane helix</keyword>
<keyword evidence="7" id="KW-1185">Reference proteome</keyword>
<dbReference type="GO" id="GO:0016020">
    <property type="term" value="C:membrane"/>
    <property type="evidence" value="ECO:0007669"/>
    <property type="project" value="UniProtKB-SubCell"/>
</dbReference>
<protein>
    <submittedName>
        <fullName evidence="8">Probable serine/threonine-protein kinase vps15 isoform X1</fullName>
    </submittedName>
</protein>
<sequence>MARSRALSLSSMFNGVLDQHDGHNGNHDMITIESNSIGIRNAQHLTIAGGFLDFALFVADVEHLKFLLDTGSEHVKYYVLLIIMLCASLILQLIVVFLMFIVGFKNNKPKTTYQRSFKANNNNNNNKNNDNKMETLNSNEQQPQQQQSATTSISVPFETNQKISVDDKDKVEIINHITICIVTLIAILNVFITVFGDRNSITIEKMNHFKNDNYTVNFKKI</sequence>
<dbReference type="GO" id="GO:0042246">
    <property type="term" value="P:tissue regeneration"/>
    <property type="evidence" value="ECO:0007669"/>
    <property type="project" value="InterPro"/>
</dbReference>
<gene>
    <name evidence="8" type="primary">LOC113799783</name>
</gene>
<dbReference type="KEGG" id="dpte:113799783"/>
<dbReference type="RefSeq" id="XP_027206279.1">
    <property type="nucleotide sequence ID" value="XM_027350478.1"/>
</dbReference>
<dbReference type="PANTHER" id="PTHR12316:SF17">
    <property type="entry name" value="NINJURIN C, ISOFORM D"/>
    <property type="match status" value="1"/>
</dbReference>